<reference evidence="1" key="1">
    <citation type="submission" date="2021-10" db="EMBL/GenBank/DDBJ databases">
        <title>Melipona bicolor Genome sequencing and assembly.</title>
        <authorList>
            <person name="Araujo N.S."/>
            <person name="Arias M.C."/>
        </authorList>
    </citation>
    <scope>NUCLEOTIDE SEQUENCE</scope>
    <source>
        <strain evidence="1">USP_2M_L1-L4_2017</strain>
        <tissue evidence="1">Whole body</tissue>
    </source>
</reference>
<comment type="caution">
    <text evidence="1">The sequence shown here is derived from an EMBL/GenBank/DDBJ whole genome shotgun (WGS) entry which is preliminary data.</text>
</comment>
<protein>
    <submittedName>
        <fullName evidence="1">Uncharacterized protein</fullName>
    </submittedName>
</protein>
<keyword evidence="2" id="KW-1185">Reference proteome</keyword>
<evidence type="ECO:0000313" key="1">
    <source>
        <dbReference type="EMBL" id="KAK1137798.1"/>
    </source>
</evidence>
<sequence length="97" mass="10836">MILYRFHTFEMSLSLQEGRCQIGAGRGNVRFFTDLNIHGATILSVTRAPRISPMNCTTMLYPYAIASVHSDCFLRIYVYVSISPPSSFGHSQLDTSA</sequence>
<evidence type="ECO:0000313" key="2">
    <source>
        <dbReference type="Proteomes" id="UP001177670"/>
    </source>
</evidence>
<name>A0AA40GHA9_9HYME</name>
<organism evidence="1 2">
    <name type="scientific">Melipona bicolor</name>
    <dbReference type="NCBI Taxonomy" id="60889"/>
    <lineage>
        <taxon>Eukaryota</taxon>
        <taxon>Metazoa</taxon>
        <taxon>Ecdysozoa</taxon>
        <taxon>Arthropoda</taxon>
        <taxon>Hexapoda</taxon>
        <taxon>Insecta</taxon>
        <taxon>Pterygota</taxon>
        <taxon>Neoptera</taxon>
        <taxon>Endopterygota</taxon>
        <taxon>Hymenoptera</taxon>
        <taxon>Apocrita</taxon>
        <taxon>Aculeata</taxon>
        <taxon>Apoidea</taxon>
        <taxon>Anthophila</taxon>
        <taxon>Apidae</taxon>
        <taxon>Melipona</taxon>
    </lineage>
</organism>
<dbReference type="Proteomes" id="UP001177670">
    <property type="component" value="Unassembled WGS sequence"/>
</dbReference>
<proteinExistence type="predicted"/>
<accession>A0AA40GHA9</accession>
<dbReference type="AlphaFoldDB" id="A0AA40GHA9"/>
<dbReference type="EMBL" id="JAHYIQ010000001">
    <property type="protein sequence ID" value="KAK1137798.1"/>
    <property type="molecule type" value="Genomic_DNA"/>
</dbReference>
<gene>
    <name evidence="1" type="ORF">K0M31_002292</name>
</gene>